<keyword evidence="3" id="KW-0804">Transcription</keyword>
<dbReference type="SUPFAM" id="SSF53822">
    <property type="entry name" value="Periplasmic binding protein-like I"/>
    <property type="match status" value="1"/>
</dbReference>
<dbReference type="SUPFAM" id="SSF47413">
    <property type="entry name" value="lambda repressor-like DNA-binding domains"/>
    <property type="match status" value="1"/>
</dbReference>
<dbReference type="KEGG" id="puo:RZN69_18410"/>
<evidence type="ECO:0000313" key="6">
    <source>
        <dbReference type="Proteomes" id="UP001304300"/>
    </source>
</evidence>
<keyword evidence="6" id="KW-1185">Reference proteome</keyword>
<gene>
    <name evidence="5" type="ORF">RZN69_18410</name>
</gene>
<protein>
    <submittedName>
        <fullName evidence="5">LacI family DNA-binding transcriptional regulator</fullName>
    </submittedName>
</protein>
<dbReference type="GO" id="GO:0000976">
    <property type="term" value="F:transcription cis-regulatory region binding"/>
    <property type="evidence" value="ECO:0007669"/>
    <property type="project" value="TreeGrafter"/>
</dbReference>
<reference evidence="5 6" key="1">
    <citation type="submission" date="2023-10" db="EMBL/GenBank/DDBJ databases">
        <title>Rubellicoccus peritrichatus gen. nov., sp. nov., isolated from an algae of coral reef tank.</title>
        <authorList>
            <person name="Luo J."/>
        </authorList>
    </citation>
    <scope>NUCLEOTIDE SEQUENCE [LARGE SCALE GENOMIC DNA]</scope>
    <source>
        <strain evidence="5 6">CR14</strain>
    </source>
</reference>
<keyword evidence="2 5" id="KW-0238">DNA-binding</keyword>
<dbReference type="GO" id="GO:0003700">
    <property type="term" value="F:DNA-binding transcription factor activity"/>
    <property type="evidence" value="ECO:0007669"/>
    <property type="project" value="TreeGrafter"/>
</dbReference>
<feature type="domain" description="HTH lacI-type" evidence="4">
    <location>
        <begin position="5"/>
        <end position="57"/>
    </location>
</feature>
<dbReference type="PANTHER" id="PTHR30146">
    <property type="entry name" value="LACI-RELATED TRANSCRIPTIONAL REPRESSOR"/>
    <property type="match status" value="1"/>
</dbReference>
<evidence type="ECO:0000256" key="2">
    <source>
        <dbReference type="ARBA" id="ARBA00023125"/>
    </source>
</evidence>
<dbReference type="Gene3D" id="3.40.50.2300">
    <property type="match status" value="1"/>
</dbReference>
<proteinExistence type="predicted"/>
<accession>A0AAQ3L9U4</accession>
<evidence type="ECO:0000256" key="1">
    <source>
        <dbReference type="ARBA" id="ARBA00023015"/>
    </source>
</evidence>
<dbReference type="AlphaFoldDB" id="A0AAQ3L9U4"/>
<dbReference type="CDD" id="cd01392">
    <property type="entry name" value="HTH_LacI"/>
    <property type="match status" value="1"/>
</dbReference>
<evidence type="ECO:0000313" key="5">
    <source>
        <dbReference type="EMBL" id="WOO40599.1"/>
    </source>
</evidence>
<keyword evidence="1" id="KW-0805">Transcription regulation</keyword>
<dbReference type="Proteomes" id="UP001304300">
    <property type="component" value="Chromosome"/>
</dbReference>
<dbReference type="Gene3D" id="1.10.260.40">
    <property type="entry name" value="lambda repressor-like DNA-binding domains"/>
    <property type="match status" value="1"/>
</dbReference>
<dbReference type="PANTHER" id="PTHR30146:SF109">
    <property type="entry name" value="HTH-TYPE TRANSCRIPTIONAL REGULATOR GALS"/>
    <property type="match status" value="1"/>
</dbReference>
<organism evidence="5 6">
    <name type="scientific">Rubellicoccus peritrichatus</name>
    <dbReference type="NCBI Taxonomy" id="3080537"/>
    <lineage>
        <taxon>Bacteria</taxon>
        <taxon>Pseudomonadati</taxon>
        <taxon>Verrucomicrobiota</taxon>
        <taxon>Opitutia</taxon>
        <taxon>Puniceicoccales</taxon>
        <taxon>Cerasicoccaceae</taxon>
        <taxon>Rubellicoccus</taxon>
    </lineage>
</organism>
<dbReference type="SMART" id="SM00354">
    <property type="entry name" value="HTH_LACI"/>
    <property type="match status" value="1"/>
</dbReference>
<evidence type="ECO:0000259" key="4">
    <source>
        <dbReference type="PROSITE" id="PS50932"/>
    </source>
</evidence>
<dbReference type="InterPro" id="IPR010982">
    <property type="entry name" value="Lambda_DNA-bd_dom_sf"/>
</dbReference>
<dbReference type="PROSITE" id="PS50932">
    <property type="entry name" value="HTH_LACI_2"/>
    <property type="match status" value="1"/>
</dbReference>
<dbReference type="EMBL" id="CP136920">
    <property type="protein sequence ID" value="WOO40599.1"/>
    <property type="molecule type" value="Genomic_DNA"/>
</dbReference>
<dbReference type="InterPro" id="IPR000843">
    <property type="entry name" value="HTH_LacI"/>
</dbReference>
<evidence type="ECO:0000256" key="3">
    <source>
        <dbReference type="ARBA" id="ARBA00023163"/>
    </source>
</evidence>
<dbReference type="Pfam" id="PF00356">
    <property type="entry name" value="LacI"/>
    <property type="match status" value="1"/>
</dbReference>
<dbReference type="RefSeq" id="WP_317832714.1">
    <property type="nucleotide sequence ID" value="NZ_CP136920.1"/>
</dbReference>
<dbReference type="InterPro" id="IPR028082">
    <property type="entry name" value="Peripla_BP_I"/>
</dbReference>
<name>A0AAQ3L9U4_9BACT</name>
<sequence length="342" mass="37434">MLEKVNIRQVAKAAGVSVATVSGVLNHSGRHSPATAAKIRDVMRELNYVPRRNRLRRKADKNTGSLTKVGIFFPDNHKDGTKTPLGIGLAEGARKVLAEHNIQATILTLGDDGSLPEEITQGKLDGLIIRSGSKVTNGDEGLWYELKELGIPTVWAFGSSSVSQDADVVMVDDRGCGIWAANKIPLSDDNCIFVVMPDHNLDIEIRNLAFNAYLQERNIKSQIIHYKSEKSLAPIKTQSLKSIVTVFVPGHDAEVMAVHNLLLSQKKNKTSNATLIAIMTDDVSLPIRPGMNIAVQHIDPVRIGMTAGRQLLWRHQNHSGDPVRLLISAKELSHSNNGSEFI</sequence>